<proteinExistence type="predicted"/>
<comment type="caution">
    <text evidence="2">The sequence shown here is derived from an EMBL/GenBank/DDBJ whole genome shotgun (WGS) entry which is preliminary data.</text>
</comment>
<dbReference type="EMBL" id="JAHESD010000111">
    <property type="protein sequence ID" value="MBT1706425.1"/>
    <property type="molecule type" value="Genomic_DNA"/>
</dbReference>
<dbReference type="Proteomes" id="UP000772618">
    <property type="component" value="Unassembled WGS sequence"/>
</dbReference>
<evidence type="ECO:0000256" key="1">
    <source>
        <dbReference type="SAM" id="MobiDB-lite"/>
    </source>
</evidence>
<evidence type="ECO:0000313" key="2">
    <source>
        <dbReference type="EMBL" id="MBT1706425.1"/>
    </source>
</evidence>
<feature type="region of interest" description="Disordered" evidence="1">
    <location>
        <begin position="1"/>
        <end position="23"/>
    </location>
</feature>
<name>A0ABS5VYE9_9BACT</name>
<dbReference type="RefSeq" id="WP_254157746.1">
    <property type="nucleotide sequence ID" value="NZ_JAHESD010000111.1"/>
</dbReference>
<reference evidence="2 3" key="1">
    <citation type="submission" date="2021-05" db="EMBL/GenBank/DDBJ databases">
        <title>A Polyphasic approach of four new species of the genus Ohtaekwangia: Ohtaekwangia histidinii sp. nov., Ohtaekwangia cretensis sp. nov., Ohtaekwangia indiensis sp. nov., Ohtaekwangia reichenbachii sp. nov. from diverse environment.</title>
        <authorList>
            <person name="Octaviana S."/>
        </authorList>
    </citation>
    <scope>NUCLEOTIDE SEQUENCE [LARGE SCALE GENOMIC DNA]</scope>
    <source>
        <strain evidence="2 3">PWU20</strain>
    </source>
</reference>
<gene>
    <name evidence="2" type="ORF">KK060_24315</name>
</gene>
<evidence type="ECO:0000313" key="3">
    <source>
        <dbReference type="Proteomes" id="UP000772618"/>
    </source>
</evidence>
<protein>
    <submittedName>
        <fullName evidence="2">Uncharacterized protein</fullName>
    </submittedName>
</protein>
<sequence length="84" mass="9340">MSKRKLGVPFAANTPGQHSSGRGFRYSPVIAPGHFGLKHAAQSLTRENHTLRKENSVFGKISGWEGLKLCEEFFSFSKIQFLST</sequence>
<feature type="non-terminal residue" evidence="2">
    <location>
        <position position="84"/>
    </location>
</feature>
<accession>A0ABS5VYE9</accession>
<keyword evidence="3" id="KW-1185">Reference proteome</keyword>
<organism evidence="2 3">
    <name type="scientific">Chryseosolibacter indicus</name>
    <dbReference type="NCBI Taxonomy" id="2782351"/>
    <lineage>
        <taxon>Bacteria</taxon>
        <taxon>Pseudomonadati</taxon>
        <taxon>Bacteroidota</taxon>
        <taxon>Cytophagia</taxon>
        <taxon>Cytophagales</taxon>
        <taxon>Chryseotaleaceae</taxon>
        <taxon>Chryseosolibacter</taxon>
    </lineage>
</organism>